<accession>A0A1H4PEX0</accession>
<dbReference type="InterPro" id="IPR027417">
    <property type="entry name" value="P-loop_NTPase"/>
</dbReference>
<keyword evidence="4" id="KW-0472">Membrane</keyword>
<dbReference type="InterPro" id="IPR050206">
    <property type="entry name" value="FtsK/SpoIIIE/SftA"/>
</dbReference>
<evidence type="ECO:0000256" key="2">
    <source>
        <dbReference type="ARBA" id="ARBA00022840"/>
    </source>
</evidence>
<dbReference type="InterPro" id="IPR003959">
    <property type="entry name" value="ATPase_AAA_core"/>
</dbReference>
<dbReference type="GO" id="GO:0005524">
    <property type="term" value="F:ATP binding"/>
    <property type="evidence" value="ECO:0007669"/>
    <property type="project" value="UniProtKB-UniRule"/>
</dbReference>
<evidence type="ECO:0000256" key="1">
    <source>
        <dbReference type="ARBA" id="ARBA00022741"/>
    </source>
</evidence>
<dbReference type="Gene3D" id="3.40.50.300">
    <property type="entry name" value="P-loop containing nucleotide triphosphate hydrolases"/>
    <property type="match status" value="3"/>
</dbReference>
<evidence type="ECO:0000256" key="4">
    <source>
        <dbReference type="SAM" id="Phobius"/>
    </source>
</evidence>
<proteinExistence type="predicted"/>
<reference evidence="6 7" key="1">
    <citation type="submission" date="2016-10" db="EMBL/GenBank/DDBJ databases">
        <authorList>
            <person name="de Groot N.N."/>
        </authorList>
    </citation>
    <scope>NUCLEOTIDE SEQUENCE [LARGE SCALE GENOMIC DNA]</scope>
    <source>
        <strain evidence="6 7">DSM 21799</strain>
    </source>
</reference>
<dbReference type="InterPro" id="IPR003593">
    <property type="entry name" value="AAA+_ATPase"/>
</dbReference>
<evidence type="ECO:0000259" key="5">
    <source>
        <dbReference type="PROSITE" id="PS50901"/>
    </source>
</evidence>
<dbReference type="SUPFAM" id="SSF52540">
    <property type="entry name" value="P-loop containing nucleoside triphosphate hydrolases"/>
    <property type="match status" value="2"/>
</dbReference>
<name>A0A1H4PEX0_9MICO</name>
<dbReference type="GO" id="GO:0016887">
    <property type="term" value="F:ATP hydrolysis activity"/>
    <property type="evidence" value="ECO:0007669"/>
    <property type="project" value="InterPro"/>
</dbReference>
<gene>
    <name evidence="6" type="ORF">SAMN04489806_2485</name>
</gene>
<dbReference type="PANTHER" id="PTHR22683:SF1">
    <property type="entry name" value="TYPE VII SECRETION SYSTEM PROTEIN ESSC"/>
    <property type="match status" value="1"/>
</dbReference>
<feature type="domain" description="FtsK" evidence="5">
    <location>
        <begin position="350"/>
        <end position="533"/>
    </location>
</feature>
<dbReference type="PANTHER" id="PTHR22683">
    <property type="entry name" value="SPORULATION PROTEIN RELATED"/>
    <property type="match status" value="1"/>
</dbReference>
<keyword evidence="4" id="KW-1133">Transmembrane helix</keyword>
<dbReference type="PROSITE" id="PS50901">
    <property type="entry name" value="FTSK"/>
    <property type="match status" value="1"/>
</dbReference>
<keyword evidence="2 3" id="KW-0067">ATP-binding</keyword>
<dbReference type="AlphaFoldDB" id="A0A1H4PEX0"/>
<dbReference type="CDD" id="cd01127">
    <property type="entry name" value="TrwB_TraG_TraD_VirD4"/>
    <property type="match status" value="1"/>
</dbReference>
<dbReference type="Proteomes" id="UP000199183">
    <property type="component" value="Unassembled WGS sequence"/>
</dbReference>
<dbReference type="EMBL" id="FNRY01000001">
    <property type="protein sequence ID" value="SEC05965.1"/>
    <property type="molecule type" value="Genomic_DNA"/>
</dbReference>
<keyword evidence="7" id="KW-1185">Reference proteome</keyword>
<feature type="transmembrane region" description="Helical" evidence="4">
    <location>
        <begin position="21"/>
        <end position="39"/>
    </location>
</feature>
<dbReference type="SMART" id="SM00382">
    <property type="entry name" value="AAA"/>
    <property type="match status" value="2"/>
</dbReference>
<feature type="binding site" evidence="3">
    <location>
        <begin position="368"/>
        <end position="375"/>
    </location>
    <ligand>
        <name>ATP</name>
        <dbReference type="ChEBI" id="CHEBI:30616"/>
    </ligand>
</feature>
<evidence type="ECO:0000313" key="6">
    <source>
        <dbReference type="EMBL" id="SEC05965.1"/>
    </source>
</evidence>
<feature type="transmembrane region" description="Helical" evidence="4">
    <location>
        <begin position="45"/>
        <end position="67"/>
    </location>
</feature>
<evidence type="ECO:0000313" key="7">
    <source>
        <dbReference type="Proteomes" id="UP000199183"/>
    </source>
</evidence>
<evidence type="ECO:0000256" key="3">
    <source>
        <dbReference type="PROSITE-ProRule" id="PRU00289"/>
    </source>
</evidence>
<dbReference type="GO" id="GO:0003677">
    <property type="term" value="F:DNA binding"/>
    <property type="evidence" value="ECO:0007669"/>
    <property type="project" value="InterPro"/>
</dbReference>
<keyword evidence="1 3" id="KW-0547">Nucleotide-binding</keyword>
<organism evidence="6 7">
    <name type="scientific">Paramicrobacterium humi</name>
    <dbReference type="NCBI Taxonomy" id="640635"/>
    <lineage>
        <taxon>Bacteria</taxon>
        <taxon>Bacillati</taxon>
        <taxon>Actinomycetota</taxon>
        <taxon>Actinomycetes</taxon>
        <taxon>Micrococcales</taxon>
        <taxon>Microbacteriaceae</taxon>
        <taxon>Paramicrobacterium</taxon>
    </lineage>
</organism>
<protein>
    <submittedName>
        <fullName evidence="6">DNA segregation ATPase FtsK/SpoIIIE, S-DNA-T family</fullName>
    </submittedName>
</protein>
<dbReference type="InterPro" id="IPR002543">
    <property type="entry name" value="FtsK_dom"/>
</dbReference>
<dbReference type="STRING" id="640635.SAMN04489806_2485"/>
<dbReference type="OrthoDB" id="9807790at2"/>
<sequence length="933" mass="99076">MAFPTEIRVPAVPGTPPRSPFPFIASLAPVVASVAISAVTRSPYVLMFAILGPVIAIASVVDSRLFARRSLRKQEREYQERLVEVRELVSAAHDGERRSRLTASPTAREVLADAGRASRWRASTERARTITLGLGDRPSGVVLGGAAGDEAHTGLREHASTLAAAPCTADATLGIGVVGATALARAVARGYLLQLCHAVDPTRLRIVALPDEGWEWARSLPHLSRRSADAAMTVSVVEDATAPAVPADITLAVARVVDAVPAHCREIIECSTGLTATWMSADNPADRITVLTHPVTAAAAHAYAAALSALAAETGVVGEDGEPPVSAHWDDLARDPDGGALSVPIGLAARSSVSVDLVEHGPHAIIGGTTGSGKSELLAKWVLGLAAAHSPSEVSMLLVDFKGGATFAPLQRLPHVVGVITDLDPAAATRALESLRAEVRYRERTLREHGVQDIAELRSGLARLVIVVDEFAAMLEGFPELHALFVDIAARGRSLGMHLVLCTQRPTGVVRDSLLANCTLRLSLRVNNRADALAVTGVDTAASLPVTPAGRCVVVTPDADPVVAQIARVSDADIAAVAARHAGEPRPRRPWLDPLPPRIPLERLACTADAFTLGLRDVPAQQKQEPAVWRPATDGSLLVLGGARSGKTTLAQVIAAQSSGSWHVDELPDDLERAFDVLEDSAERAETALGPSTTRSVLTIDDLDVLCGRLDDDDVEHARGLLTRLLRSGPRAGICVVATAQRLGAGMSALAALFDSTMLLRMPSRAEHILCGGDTATWSEDRRAGNGVWGGTSVQLAYTTRMRRRRGARALPELDLDAEQIVLVSCRRPAQTARTLRERHPGVHIITLGPTPVYPAEMRELTSVVVVGDADAWQANWSLLAALRSTATVVVEACPLVDYRALTRTRARPPYLHRQPGRAWRIAADGHITRCAL</sequence>
<dbReference type="RefSeq" id="WP_091184800.1">
    <property type="nucleotide sequence ID" value="NZ_FNRY01000001.1"/>
</dbReference>
<keyword evidence="4" id="KW-0812">Transmembrane</keyword>
<dbReference type="Pfam" id="PF01580">
    <property type="entry name" value="FtsK_SpoIIIE"/>
    <property type="match status" value="1"/>
</dbReference>
<dbReference type="Pfam" id="PF00004">
    <property type="entry name" value="AAA"/>
    <property type="match status" value="1"/>
</dbReference>